<accession>A0ABS4MF84</accession>
<keyword evidence="3" id="KW-1185">Reference proteome</keyword>
<dbReference type="RefSeq" id="WP_209687084.1">
    <property type="nucleotide sequence ID" value="NZ_JAGGLU010000008.1"/>
</dbReference>
<gene>
    <name evidence="2" type="ORF">J2Z60_001523</name>
</gene>
<feature type="transmembrane region" description="Helical" evidence="1">
    <location>
        <begin position="695"/>
        <end position="713"/>
    </location>
</feature>
<feature type="transmembrane region" description="Helical" evidence="1">
    <location>
        <begin position="333"/>
        <end position="357"/>
    </location>
</feature>
<feature type="transmembrane region" description="Helical" evidence="1">
    <location>
        <begin position="288"/>
        <end position="312"/>
    </location>
</feature>
<feature type="transmembrane region" description="Helical" evidence="1">
    <location>
        <begin position="263"/>
        <end position="282"/>
    </location>
</feature>
<keyword evidence="1" id="KW-0812">Transmembrane</keyword>
<feature type="transmembrane region" description="Helical" evidence="1">
    <location>
        <begin position="12"/>
        <end position="29"/>
    </location>
</feature>
<protein>
    <submittedName>
        <fullName evidence="2">Uncharacterized protein</fullName>
    </submittedName>
</protein>
<dbReference type="EMBL" id="JAGGLU010000008">
    <property type="protein sequence ID" value="MBP2058344.1"/>
    <property type="molecule type" value="Genomic_DNA"/>
</dbReference>
<feature type="transmembrane region" description="Helical" evidence="1">
    <location>
        <begin position="215"/>
        <end position="236"/>
    </location>
</feature>
<organism evidence="2 3">
    <name type="scientific">Lactobacillus colini</name>
    <dbReference type="NCBI Taxonomy" id="1819254"/>
    <lineage>
        <taxon>Bacteria</taxon>
        <taxon>Bacillati</taxon>
        <taxon>Bacillota</taxon>
        <taxon>Bacilli</taxon>
        <taxon>Lactobacillales</taxon>
        <taxon>Lactobacillaceae</taxon>
        <taxon>Lactobacillus</taxon>
    </lineage>
</organism>
<dbReference type="Proteomes" id="UP001519292">
    <property type="component" value="Unassembled WGS sequence"/>
</dbReference>
<feature type="transmembrane region" description="Helical" evidence="1">
    <location>
        <begin position="667"/>
        <end position="689"/>
    </location>
</feature>
<evidence type="ECO:0000313" key="2">
    <source>
        <dbReference type="EMBL" id="MBP2058344.1"/>
    </source>
</evidence>
<name>A0ABS4MF84_9LACO</name>
<reference evidence="2 3" key="1">
    <citation type="submission" date="2021-03" db="EMBL/GenBank/DDBJ databases">
        <title>Genomic Encyclopedia of Type Strains, Phase IV (KMG-IV): sequencing the most valuable type-strain genomes for metagenomic binning, comparative biology and taxonomic classification.</title>
        <authorList>
            <person name="Goeker M."/>
        </authorList>
    </citation>
    <scope>NUCLEOTIDE SEQUENCE [LARGE SCALE GENOMIC DNA]</scope>
    <source>
        <strain evidence="2 3">DSM 101872</strain>
    </source>
</reference>
<evidence type="ECO:0000256" key="1">
    <source>
        <dbReference type="SAM" id="Phobius"/>
    </source>
</evidence>
<keyword evidence="1" id="KW-1133">Transmembrane helix</keyword>
<comment type="caution">
    <text evidence="2">The sequence shown here is derived from an EMBL/GenBank/DDBJ whole genome shotgun (WGS) entry which is preliminary data.</text>
</comment>
<feature type="transmembrane region" description="Helical" evidence="1">
    <location>
        <begin position="623"/>
        <end position="646"/>
    </location>
</feature>
<keyword evidence="1" id="KW-0472">Membrane</keyword>
<sequence length="728" mass="82592">MTLKRTHLTGYVLIIIQTILIILTALTFLSDRYEAKWHDYLNDQTSYSIYLNNIPTDKKDEVIDYLTSEAEKDNFLLLKKDNIENSFSLGVAGNSSKIEDNFAFYGHSILQSNSLTKLLHSNNENATLGLGRGSIDQLTSIYKFPFSDQVVIYKLDKFNRLDKTISGKYQLVGLSSNRTYNSIIKHLAKITALGRSDFTSARSGSAQDNTLTTGFLIAGILVTSLGIFAYFFIYLLSSLKEFGTLVLLGWSKKTILYERFKPFLKFTIFWGIISSIVLSIYFGRISFLVLFILFFILAALINIIILTFIYLVASLLIISLKNISLIKGHYPKAILYSFITMFYLLISGVLLTVSIYIDGPAKSIVANTQQAMQWHKVEKMAILNKFEPGEDGVQAFGDPSSSLYQDTLNFYKNIADKDGVYYISSFYGSKDWLANGALYKKMPTKPFTILTASPNYLKKIKFPLSSSALQKAKRGIRVFYLPDTYSAIKQKNFKIFLKDLSTDGIQKNDIQTTFSKKQQIAIKTYHPDKNIFLWNNDSTEPANGKAPIIDILTPANMTYETIGNIQSSGLENPLKFQSEKVAKQVLNTKRLQKYHLDDNKLTYTTVSNYIDGEQKSLWETITLFAIVLFFLIGILCLLIIVLAMAYKTINQQQIAVKKFLGFNFRQIYGLPLSLIAITSLIEMIIILIARSKIGILIILITFLVELIVFYIYISRGQFSDIINQFKED</sequence>
<proteinExistence type="predicted"/>
<evidence type="ECO:0000313" key="3">
    <source>
        <dbReference type="Proteomes" id="UP001519292"/>
    </source>
</evidence>